<dbReference type="PANTHER" id="PTHR11439">
    <property type="entry name" value="GAG-POL-RELATED RETROTRANSPOSON"/>
    <property type="match status" value="1"/>
</dbReference>
<feature type="region of interest" description="Disordered" evidence="2">
    <location>
        <begin position="444"/>
        <end position="489"/>
    </location>
</feature>
<feature type="coiled-coil region" evidence="1">
    <location>
        <begin position="492"/>
        <end position="583"/>
    </location>
</feature>
<dbReference type="EMBL" id="BKCJ010072699">
    <property type="protein sequence ID" value="GEW76111.1"/>
    <property type="molecule type" value="Genomic_DNA"/>
</dbReference>
<evidence type="ECO:0000256" key="2">
    <source>
        <dbReference type="SAM" id="MobiDB-lite"/>
    </source>
</evidence>
<feature type="compositionally biased region" description="Polar residues" evidence="2">
    <location>
        <begin position="676"/>
        <end position="685"/>
    </location>
</feature>
<dbReference type="PANTHER" id="PTHR11439:SF495">
    <property type="entry name" value="REVERSE TRANSCRIPTASE, RNA-DEPENDENT DNA POLYMERASE-RELATED"/>
    <property type="match status" value="1"/>
</dbReference>
<organism evidence="3">
    <name type="scientific">Tanacetum cinerariifolium</name>
    <name type="common">Dalmatian daisy</name>
    <name type="synonym">Chrysanthemum cinerariifolium</name>
    <dbReference type="NCBI Taxonomy" id="118510"/>
    <lineage>
        <taxon>Eukaryota</taxon>
        <taxon>Viridiplantae</taxon>
        <taxon>Streptophyta</taxon>
        <taxon>Embryophyta</taxon>
        <taxon>Tracheophyta</taxon>
        <taxon>Spermatophyta</taxon>
        <taxon>Magnoliopsida</taxon>
        <taxon>eudicotyledons</taxon>
        <taxon>Gunneridae</taxon>
        <taxon>Pentapetalae</taxon>
        <taxon>asterids</taxon>
        <taxon>campanulids</taxon>
        <taxon>Asterales</taxon>
        <taxon>Asteraceae</taxon>
        <taxon>Asteroideae</taxon>
        <taxon>Anthemideae</taxon>
        <taxon>Anthemidinae</taxon>
        <taxon>Tanacetum</taxon>
    </lineage>
</organism>
<reference evidence="3" key="1">
    <citation type="journal article" date="2019" name="Sci. Rep.">
        <title>Draft genome of Tanacetum cinerariifolium, the natural source of mosquito coil.</title>
        <authorList>
            <person name="Yamashiro T."/>
            <person name="Shiraishi A."/>
            <person name="Satake H."/>
            <person name="Nakayama K."/>
        </authorList>
    </citation>
    <scope>NUCLEOTIDE SEQUENCE</scope>
</reference>
<evidence type="ECO:0000313" key="3">
    <source>
        <dbReference type="EMBL" id="GEW76111.1"/>
    </source>
</evidence>
<keyword evidence="1" id="KW-0175">Coiled coil</keyword>
<protein>
    <submittedName>
        <fullName evidence="3">Putative ribonuclease H-like domain-containing protein</fullName>
    </submittedName>
</protein>
<accession>A0A699GXV4</accession>
<evidence type="ECO:0000256" key="1">
    <source>
        <dbReference type="SAM" id="Coils"/>
    </source>
</evidence>
<gene>
    <name evidence="3" type="ORF">Tci_248087</name>
</gene>
<name>A0A699GXV4_TANCI</name>
<sequence length="1486" mass="168879">MFDLDYLTNSMNYEPISVENQANKSAGLKEANNSAGTQANDDQNKNSEEIDLHEEHFVLPIWSAYLTTIKSSGDKIQKTTDFKIFEKPNANTSSTNLLNTISTPLSTVGPSRALNNDEPLYPDDPLMPYLKDIYSSPNLMSAVQTKSKVNKNSEAHALKEDGIFISQDKYVAKILQKFDFLSVKTVSTPIDTQKPLVKDEETADVDAVKRIFRYLKGQPKLGLWYPKVSSFDLEAYSDSNYAGANLDRKSITGGCQFLSRTLISWQCKKQTIVATSTTEAEYVAAAHYCGQVLWIQNQLLDYGFNIMNTKIYIDNEITICIVKNLVFHSKTKHIEIRFHFIRDAYEKKLIQYALMVNPTIYVLCIKQFWAAASIKKANDVVKLQALIDTKKVENSTSIVTFLTAWLGTWIALARFYRVKTPLFASMLVQPQAAKVVEEVEIPTAPTSPSSTIELSPPPQDHIPTPLKAQPATSSSPPQEQPTDTSESSTSLLNTLMETCATLSQKVAQLEQSKITQALKILKLKKRVKKLEKKRRSKCSEGCIQIGGKIEAIDADVDITLVDVDTQEKAAAREKKEKDDLERAKMLQQHLKRKPVSIAQTRKNMIVYLKNMAGYKMKHFRGMTYDKVRPIFEMEYKKVQTLFKPDKDEEPTKKRVAEETLLQDSFKKLKVVEVSDSESTQDTPTNDPKEMSEEDVQNMLEIVLLFEFKVESLQVKVVGITEAYKSFEDMLKGFNRKDLGALWRLVKEEFSSVVSNVNKEKALWVELKRLFEPDTYDVLWKLQMYMHYPIIWKLYSNCGVHQVSSTTRRYDMFMLTEKNYPLSNGVMTLMLSAKLQVEKDSDMARDLVMKIFMKANNPKSKNEYILQVIKLINLKKLDGLLDLLKSKDPQGIQDSASGCLKRKLSASSSCDAFSRYSELCGRNVLPKCCLDVTPAVKHSDLNVFEKYSDLCQKNAVTGTSTSSVHVVHDITIVNSQYSFGEPLRLNVTEGDALLDDRTQLNAPVGGVFRLNEGACSSGQSQELHPSPSSGVTSAIRLFVALGVVACRIPQLDYFFIDYRITICLRPVKRGILFVLQSKAKNSFTYDPNSYCFNDTSNVFTYSPQSQYETYLCELCGNNSHYGYDCPPQFPLVYEHEPNYNQNNNDNYYPYNLPSFLCCDNCGGPHATFQCQPMNQNFYNSISFGLDQIQSPQYSVIHHPPQEMSDEILQAKENLMKSIQTFLKKFNRISFREMPKVLTQAWDKFFEIQHAQPEDTHELLRKLLEDLQIISEELYGDEHLSTILETKSDKVIKSSEKNLVPIPSGSEVTFENESECDVLVNDESSPIFTAFSNPLFDCNDDFTSIDDESLSNEDVPMENFKIYSNPLFDNEEIISTKIDPHYFNAESNLLESLLNQDTLIDSYPKFDYLLKLAHIDPIPPGNEEVDFDLEKEIRLIENLLYDNSSPRPSEELNAEITDTIVEFLSPFPIPVEDSDSQMEEIDLFLTET</sequence>
<comment type="caution">
    <text evidence="3">The sequence shown here is derived from an EMBL/GenBank/DDBJ whole genome shotgun (WGS) entry which is preliminary data.</text>
</comment>
<feature type="compositionally biased region" description="Polar residues" evidence="2">
    <location>
        <begin position="470"/>
        <end position="481"/>
    </location>
</feature>
<proteinExistence type="predicted"/>
<feature type="compositionally biased region" description="Polar residues" evidence="2">
    <location>
        <begin position="444"/>
        <end position="453"/>
    </location>
</feature>
<dbReference type="CDD" id="cd09272">
    <property type="entry name" value="RNase_HI_RT_Ty1"/>
    <property type="match status" value="1"/>
</dbReference>
<feature type="region of interest" description="Disordered" evidence="2">
    <location>
        <begin position="672"/>
        <end position="691"/>
    </location>
</feature>